<dbReference type="OrthoDB" id="5286775at2759"/>
<dbReference type="AlphaFoldDB" id="A0A9W9NF94"/>
<feature type="compositionally biased region" description="Polar residues" evidence="1">
    <location>
        <begin position="58"/>
        <end position="67"/>
    </location>
</feature>
<evidence type="ECO:0000313" key="3">
    <source>
        <dbReference type="Proteomes" id="UP001150904"/>
    </source>
</evidence>
<reference evidence="2" key="1">
    <citation type="submission" date="2022-12" db="EMBL/GenBank/DDBJ databases">
        <authorList>
            <person name="Petersen C."/>
        </authorList>
    </citation>
    <scope>NUCLEOTIDE SEQUENCE</scope>
    <source>
        <strain evidence="2">IBT 15544</strain>
    </source>
</reference>
<protein>
    <submittedName>
        <fullName evidence="2">Uncharacterized protein</fullName>
    </submittedName>
</protein>
<evidence type="ECO:0000313" key="2">
    <source>
        <dbReference type="EMBL" id="KAJ5218849.1"/>
    </source>
</evidence>
<feature type="compositionally biased region" description="Basic and acidic residues" evidence="1">
    <location>
        <begin position="69"/>
        <end position="82"/>
    </location>
</feature>
<feature type="region of interest" description="Disordered" evidence="1">
    <location>
        <begin position="1"/>
        <end position="166"/>
    </location>
</feature>
<gene>
    <name evidence="2" type="ORF">N7498_000948</name>
</gene>
<accession>A0A9W9NF94</accession>
<organism evidence="2 3">
    <name type="scientific">Penicillium cinerascens</name>
    <dbReference type="NCBI Taxonomy" id="70096"/>
    <lineage>
        <taxon>Eukaryota</taxon>
        <taxon>Fungi</taxon>
        <taxon>Dikarya</taxon>
        <taxon>Ascomycota</taxon>
        <taxon>Pezizomycotina</taxon>
        <taxon>Eurotiomycetes</taxon>
        <taxon>Eurotiomycetidae</taxon>
        <taxon>Eurotiales</taxon>
        <taxon>Aspergillaceae</taxon>
        <taxon>Penicillium</taxon>
    </lineage>
</organism>
<comment type="caution">
    <text evidence="2">The sequence shown here is derived from an EMBL/GenBank/DDBJ whole genome shotgun (WGS) entry which is preliminary data.</text>
</comment>
<dbReference type="EMBL" id="JAPQKR010000004">
    <property type="protein sequence ID" value="KAJ5218849.1"/>
    <property type="molecule type" value="Genomic_DNA"/>
</dbReference>
<dbReference type="GeneID" id="83175311"/>
<sequence length="465" mass="52447">MPRQKRDSPVDDDFDTQAAPKRVKVEKQNSIKSEEKKKQAMIPTSSPPPEQGQVHEFTANSTATIRTSPDPKKSQRPAVDHLIEDEEENINPHFGRSKSNRKSLISTKNNHIDKSTKSGTPKSQTPIPKAKGRANKRNREDPSEEDCYVENPSIHGGSSSGEENEITTLDREDIEEFLTREKAGRLATAVKVPVDSNMSEEEKNLYLGLALRGIKPVMSFTWSRDFSTLPESLFAVPDNSDYQEARLAFKTQKGTDFAAIKAFRELLEVGGFVRDCRLLTLKPQVVIQRFIKKYIRWAINDAGLKIAPKALSVHVIYTQRSGQTALSAVTGLSNKMERLAERHQKLHSDFYFVRNLTHTEQPTDSEHIRYWPTLVGFLLCGPIMTIVSLNTDPNSVVWSEKANSRVKYLGQFDMSETDQDVWNSLAIAIAVISMRKSLARLADEYSGPHLPRFRHPDDGTDDEDL</sequence>
<dbReference type="Proteomes" id="UP001150904">
    <property type="component" value="Unassembled WGS sequence"/>
</dbReference>
<dbReference type="RefSeq" id="XP_058313422.1">
    <property type="nucleotide sequence ID" value="XM_058448011.1"/>
</dbReference>
<reference evidence="2" key="2">
    <citation type="journal article" date="2023" name="IMA Fungus">
        <title>Comparative genomic study of the Penicillium genus elucidates a diverse pangenome and 15 lateral gene transfer events.</title>
        <authorList>
            <person name="Petersen C."/>
            <person name="Sorensen T."/>
            <person name="Nielsen M.R."/>
            <person name="Sondergaard T.E."/>
            <person name="Sorensen J.L."/>
            <person name="Fitzpatrick D.A."/>
            <person name="Frisvad J.C."/>
            <person name="Nielsen K.L."/>
        </authorList>
    </citation>
    <scope>NUCLEOTIDE SEQUENCE</scope>
    <source>
        <strain evidence="2">IBT 15544</strain>
    </source>
</reference>
<proteinExistence type="predicted"/>
<feature type="compositionally biased region" description="Polar residues" evidence="1">
    <location>
        <begin position="117"/>
        <end position="126"/>
    </location>
</feature>
<keyword evidence="3" id="KW-1185">Reference proteome</keyword>
<evidence type="ECO:0000256" key="1">
    <source>
        <dbReference type="SAM" id="MobiDB-lite"/>
    </source>
</evidence>
<name>A0A9W9NF94_9EURO</name>
<feature type="compositionally biased region" description="Basic and acidic residues" evidence="1">
    <location>
        <begin position="23"/>
        <end position="38"/>
    </location>
</feature>